<name>A0A9W6KX79_9PSEU</name>
<dbReference type="InterPro" id="IPR012349">
    <property type="entry name" value="Split_barrel_FMN-bd"/>
</dbReference>
<dbReference type="RefSeq" id="WP_037040024.1">
    <property type="nucleotide sequence ID" value="NZ_BAAAUZ010000013.1"/>
</dbReference>
<dbReference type="Proteomes" id="UP001143463">
    <property type="component" value="Unassembled WGS sequence"/>
</dbReference>
<evidence type="ECO:0000313" key="1">
    <source>
        <dbReference type="EMBL" id="GLL09722.1"/>
    </source>
</evidence>
<dbReference type="EMBL" id="BSFQ01000002">
    <property type="protein sequence ID" value="GLL09722.1"/>
    <property type="molecule type" value="Genomic_DNA"/>
</dbReference>
<gene>
    <name evidence="1" type="ORF">GCM10017577_08620</name>
</gene>
<keyword evidence="2" id="KW-1185">Reference proteome</keyword>
<organism evidence="1 2">
    <name type="scientific">Pseudonocardia halophobica</name>
    <dbReference type="NCBI Taxonomy" id="29401"/>
    <lineage>
        <taxon>Bacteria</taxon>
        <taxon>Bacillati</taxon>
        <taxon>Actinomycetota</taxon>
        <taxon>Actinomycetes</taxon>
        <taxon>Pseudonocardiales</taxon>
        <taxon>Pseudonocardiaceae</taxon>
        <taxon>Pseudonocardia</taxon>
    </lineage>
</organism>
<accession>A0A9W6KX79</accession>
<dbReference type="SUPFAM" id="SSF50475">
    <property type="entry name" value="FMN-binding split barrel"/>
    <property type="match status" value="1"/>
</dbReference>
<reference evidence="1" key="1">
    <citation type="journal article" date="2014" name="Int. J. Syst. Evol. Microbiol.">
        <title>Complete genome sequence of Corynebacterium casei LMG S-19264T (=DSM 44701T), isolated from a smear-ripened cheese.</title>
        <authorList>
            <consortium name="US DOE Joint Genome Institute (JGI-PGF)"/>
            <person name="Walter F."/>
            <person name="Albersmeier A."/>
            <person name="Kalinowski J."/>
            <person name="Ruckert C."/>
        </authorList>
    </citation>
    <scope>NUCLEOTIDE SEQUENCE</scope>
    <source>
        <strain evidence="1">VKM Ac-1069</strain>
    </source>
</reference>
<evidence type="ECO:0000313" key="2">
    <source>
        <dbReference type="Proteomes" id="UP001143463"/>
    </source>
</evidence>
<sequence length="124" mass="12459">MSIAVPTDDLAATVARFGFAYLLTIGDDGRPHVAAVTPAVTDGRVAVGDLGRRTRANATARPAVTLVWPPSSAEEHSLIVDGSAVLSGDALVVTPTRAVLHRPAPAPTPGPGCGADCAEIPTGA</sequence>
<reference evidence="1" key="2">
    <citation type="submission" date="2023-01" db="EMBL/GenBank/DDBJ databases">
        <authorList>
            <person name="Sun Q."/>
            <person name="Evtushenko L."/>
        </authorList>
    </citation>
    <scope>NUCLEOTIDE SEQUENCE</scope>
    <source>
        <strain evidence="1">VKM Ac-1069</strain>
    </source>
</reference>
<comment type="caution">
    <text evidence="1">The sequence shown here is derived from an EMBL/GenBank/DDBJ whole genome shotgun (WGS) entry which is preliminary data.</text>
</comment>
<protein>
    <recommendedName>
        <fullName evidence="3">Pyridoxamine 5'-phosphate oxidase</fullName>
    </recommendedName>
</protein>
<proteinExistence type="predicted"/>
<dbReference type="Gene3D" id="2.30.110.10">
    <property type="entry name" value="Electron Transport, Fmn-binding Protein, Chain A"/>
    <property type="match status" value="1"/>
</dbReference>
<dbReference type="AlphaFoldDB" id="A0A9W6KX79"/>
<evidence type="ECO:0008006" key="3">
    <source>
        <dbReference type="Google" id="ProtNLM"/>
    </source>
</evidence>